<dbReference type="RefSeq" id="WP_407348728.1">
    <property type="nucleotide sequence ID" value="NZ_CP136864.1"/>
</dbReference>
<dbReference type="SUPFAM" id="SSF46626">
    <property type="entry name" value="Cytochrome c"/>
    <property type="match status" value="1"/>
</dbReference>
<proteinExistence type="predicted"/>
<feature type="domain" description="Urate oxidase N-terminal" evidence="2">
    <location>
        <begin position="4"/>
        <end position="299"/>
    </location>
</feature>
<evidence type="ECO:0000256" key="1">
    <source>
        <dbReference type="SAM" id="Phobius"/>
    </source>
</evidence>
<dbReference type="InterPro" id="IPR010389">
    <property type="entry name" value="Urate_ox_N"/>
</dbReference>
<accession>A0ABZ0I3J8</accession>
<name>A0ABZ0I3J8_9GAMM</name>
<evidence type="ECO:0000313" key="4">
    <source>
        <dbReference type="Proteomes" id="UP001626537"/>
    </source>
</evidence>
<dbReference type="Pfam" id="PF06181">
    <property type="entry name" value="Urate_ox_N"/>
    <property type="match status" value="1"/>
</dbReference>
<keyword evidence="1" id="KW-0812">Transmembrane</keyword>
<evidence type="ECO:0000313" key="3">
    <source>
        <dbReference type="EMBL" id="WOJ94089.1"/>
    </source>
</evidence>
<feature type="transmembrane region" description="Helical" evidence="1">
    <location>
        <begin position="84"/>
        <end position="103"/>
    </location>
</feature>
<feature type="transmembrane region" description="Helical" evidence="1">
    <location>
        <begin position="251"/>
        <end position="271"/>
    </location>
</feature>
<evidence type="ECO:0000259" key="2">
    <source>
        <dbReference type="Pfam" id="PF06181"/>
    </source>
</evidence>
<feature type="transmembrane region" description="Helical" evidence="1">
    <location>
        <begin position="149"/>
        <end position="171"/>
    </location>
</feature>
<keyword evidence="4" id="KW-1185">Reference proteome</keyword>
<keyword evidence="1" id="KW-0472">Membrane</keyword>
<feature type="transmembrane region" description="Helical" evidence="1">
    <location>
        <begin position="123"/>
        <end position="142"/>
    </location>
</feature>
<keyword evidence="1" id="KW-1133">Transmembrane helix</keyword>
<dbReference type="InterPro" id="IPR036909">
    <property type="entry name" value="Cyt_c-like_dom_sf"/>
</dbReference>
<sequence>MEIYIVDWISLIVRWLHVITGIAWIGASFYFMWLDNSLEEPPQWKKDKGIKGDLWAVHGGGIYEVAKYQGAPEKMPEHLHWFKWEAYSTWLTGMVLLAVIYYLGAESYLIDRRVADLNQLQAIGLGLGFLLGSWIAYTVLCISPLAKNGWLLAAVLLTLGGALAWGLSQFFSGRGAYIHFGAIIGTIMVGNVFQVIMPGQRKLVGALESGETPNPDWGARAKLRSTHNTYLTLPLLFIMISNHYPMTYGHAFNWAVLLAIVVITAVSRQYFVLRHVHIHRPAILGAAIAATVILAVWIAPKPAVTTGSALAADKLAMRAQSIIGERCSSCHAAMPTDEVFTTPPGGVMLDSVEQMQQWAPRIKARSIDSHDMPFMNKTNMTDEERAIVAQWISAGSPAT</sequence>
<organism evidence="3 4">
    <name type="scientific">Congregibacter variabilis</name>
    <dbReference type="NCBI Taxonomy" id="3081200"/>
    <lineage>
        <taxon>Bacteria</taxon>
        <taxon>Pseudomonadati</taxon>
        <taxon>Pseudomonadota</taxon>
        <taxon>Gammaproteobacteria</taxon>
        <taxon>Cellvibrionales</taxon>
        <taxon>Halieaceae</taxon>
        <taxon>Congregibacter</taxon>
    </lineage>
</organism>
<dbReference type="EMBL" id="CP136864">
    <property type="protein sequence ID" value="WOJ94089.1"/>
    <property type="molecule type" value="Genomic_DNA"/>
</dbReference>
<feature type="transmembrane region" description="Helical" evidence="1">
    <location>
        <begin position="177"/>
        <end position="197"/>
    </location>
</feature>
<gene>
    <name evidence="3" type="ORF">R0135_02710</name>
</gene>
<protein>
    <submittedName>
        <fullName evidence="3">Urate hydroxylase PuuD</fullName>
    </submittedName>
</protein>
<reference evidence="3 4" key="1">
    <citation type="submission" date="2023-10" db="EMBL/GenBank/DDBJ databases">
        <title>Two novel species belonging to the OM43/NOR5 clade.</title>
        <authorList>
            <person name="Park M."/>
        </authorList>
    </citation>
    <scope>NUCLEOTIDE SEQUENCE [LARGE SCALE GENOMIC DNA]</scope>
    <source>
        <strain evidence="3 4">IMCC43200</strain>
    </source>
</reference>
<dbReference type="Proteomes" id="UP001626537">
    <property type="component" value="Chromosome"/>
</dbReference>
<feature type="transmembrane region" description="Helical" evidence="1">
    <location>
        <begin position="12"/>
        <end position="33"/>
    </location>
</feature>
<feature type="transmembrane region" description="Helical" evidence="1">
    <location>
        <begin position="283"/>
        <end position="300"/>
    </location>
</feature>